<dbReference type="InterPro" id="IPR000515">
    <property type="entry name" value="MetI-like"/>
</dbReference>
<dbReference type="Gene3D" id="1.10.3720.10">
    <property type="entry name" value="MetI-like"/>
    <property type="match status" value="1"/>
</dbReference>
<keyword evidence="4 7" id="KW-0812">Transmembrane</keyword>
<dbReference type="InterPro" id="IPR035906">
    <property type="entry name" value="MetI-like_sf"/>
</dbReference>
<feature type="transmembrane region" description="Helical" evidence="7">
    <location>
        <begin position="73"/>
        <end position="95"/>
    </location>
</feature>
<dbReference type="OrthoDB" id="9787837at2"/>
<dbReference type="PANTHER" id="PTHR43744:SF2">
    <property type="entry name" value="ARABINOOLIGOSACCHARIDES TRANSPORT SYSTEM PERMEASE PROTEIN ARAQ"/>
    <property type="match status" value="1"/>
</dbReference>
<evidence type="ECO:0000313" key="9">
    <source>
        <dbReference type="EMBL" id="CUN03711.1"/>
    </source>
</evidence>
<comment type="subcellular location">
    <subcellularLocation>
        <location evidence="1 7">Cell membrane</location>
        <topology evidence="1 7">Multi-pass membrane protein</topology>
    </subcellularLocation>
</comment>
<evidence type="ECO:0000259" key="8">
    <source>
        <dbReference type="PROSITE" id="PS50928"/>
    </source>
</evidence>
<dbReference type="Proteomes" id="UP000095492">
    <property type="component" value="Unassembled WGS sequence"/>
</dbReference>
<keyword evidence="6 7" id="KW-0472">Membrane</keyword>
<feature type="domain" description="ABC transmembrane type-1" evidence="8">
    <location>
        <begin position="67"/>
        <end position="250"/>
    </location>
</feature>
<dbReference type="PROSITE" id="PS50928">
    <property type="entry name" value="ABC_TM1"/>
    <property type="match status" value="1"/>
</dbReference>
<keyword evidence="3" id="KW-1003">Cell membrane</keyword>
<keyword evidence="2 7" id="KW-0813">Transport</keyword>
<accession>A0A173TLU2</accession>
<gene>
    <name evidence="9" type="primary">ycjP_2</name>
    <name evidence="9" type="ORF">ERS852448_01579</name>
</gene>
<evidence type="ECO:0000256" key="7">
    <source>
        <dbReference type="RuleBase" id="RU363032"/>
    </source>
</evidence>
<dbReference type="GeneID" id="97391545"/>
<dbReference type="GO" id="GO:0055085">
    <property type="term" value="P:transmembrane transport"/>
    <property type="evidence" value="ECO:0007669"/>
    <property type="project" value="InterPro"/>
</dbReference>
<evidence type="ECO:0000256" key="2">
    <source>
        <dbReference type="ARBA" id="ARBA00022448"/>
    </source>
</evidence>
<dbReference type="SUPFAM" id="SSF161098">
    <property type="entry name" value="MetI-like"/>
    <property type="match status" value="1"/>
</dbReference>
<dbReference type="Pfam" id="PF00528">
    <property type="entry name" value="BPD_transp_1"/>
    <property type="match status" value="1"/>
</dbReference>
<proteinExistence type="inferred from homology"/>
<evidence type="ECO:0000256" key="4">
    <source>
        <dbReference type="ARBA" id="ARBA00022692"/>
    </source>
</evidence>
<feature type="transmembrane region" description="Helical" evidence="7">
    <location>
        <begin position="102"/>
        <end position="123"/>
    </location>
</feature>
<evidence type="ECO:0000256" key="5">
    <source>
        <dbReference type="ARBA" id="ARBA00022989"/>
    </source>
</evidence>
<evidence type="ECO:0000256" key="3">
    <source>
        <dbReference type="ARBA" id="ARBA00022475"/>
    </source>
</evidence>
<keyword evidence="5 7" id="KW-1133">Transmembrane helix</keyword>
<protein>
    <submittedName>
        <fullName evidence="9">Inner membrane ABC transporter permease protein ycjP</fullName>
    </submittedName>
</protein>
<feature type="transmembrane region" description="Helical" evidence="7">
    <location>
        <begin position="235"/>
        <end position="254"/>
    </location>
</feature>
<dbReference type="STRING" id="39490.ERS852448_01579"/>
<dbReference type="PANTHER" id="PTHR43744">
    <property type="entry name" value="ABC TRANSPORTER PERMEASE PROTEIN MG189-RELATED-RELATED"/>
    <property type="match status" value="1"/>
</dbReference>
<sequence>MKQLYKKIGSYLILCIASVCFLLPFYLMICSASDGNISLSEGPVIPGTDLWENICYILFHTAFLKSLGFTLRYTIIQTLLTLLICGLAGFAFEIYHDRKKDMLFKVVLFAMMISITPLMVPLFQMYTKLGIVDTIWGLMAPFLASPLIIMIFRQNSRGFPYELVEAARLDGVSELGIFFRIYLPCMKSTFSCGTIIAFSNAWNSYQWAHLIMYDEQKIPMTVFLTLGLKGNNMTLVLLSMVPSLVVFFIFQKFFVEGMNGALK</sequence>
<dbReference type="GO" id="GO:0005886">
    <property type="term" value="C:plasma membrane"/>
    <property type="evidence" value="ECO:0007669"/>
    <property type="project" value="UniProtKB-SubCell"/>
</dbReference>
<evidence type="ECO:0000256" key="1">
    <source>
        <dbReference type="ARBA" id="ARBA00004651"/>
    </source>
</evidence>
<feature type="transmembrane region" description="Helical" evidence="7">
    <location>
        <begin position="12"/>
        <end position="29"/>
    </location>
</feature>
<dbReference type="AlphaFoldDB" id="A0A173TLU2"/>
<evidence type="ECO:0000256" key="6">
    <source>
        <dbReference type="ARBA" id="ARBA00023136"/>
    </source>
</evidence>
<organism evidence="9 10">
    <name type="scientific">Eubacterium ramulus</name>
    <dbReference type="NCBI Taxonomy" id="39490"/>
    <lineage>
        <taxon>Bacteria</taxon>
        <taxon>Bacillati</taxon>
        <taxon>Bacillota</taxon>
        <taxon>Clostridia</taxon>
        <taxon>Eubacteriales</taxon>
        <taxon>Eubacteriaceae</taxon>
        <taxon>Eubacterium</taxon>
    </lineage>
</organism>
<dbReference type="RefSeq" id="WP_055290241.1">
    <property type="nucleotide sequence ID" value="NZ_CP173382.1"/>
</dbReference>
<dbReference type="EMBL" id="CYYA01000009">
    <property type="protein sequence ID" value="CUN03711.1"/>
    <property type="molecule type" value="Genomic_DNA"/>
</dbReference>
<feature type="transmembrane region" description="Helical" evidence="7">
    <location>
        <begin position="135"/>
        <end position="152"/>
    </location>
</feature>
<evidence type="ECO:0000313" key="10">
    <source>
        <dbReference type="Proteomes" id="UP000095492"/>
    </source>
</evidence>
<reference evidence="9 10" key="1">
    <citation type="submission" date="2015-09" db="EMBL/GenBank/DDBJ databases">
        <authorList>
            <consortium name="Pathogen Informatics"/>
        </authorList>
    </citation>
    <scope>NUCLEOTIDE SEQUENCE [LARGE SCALE GENOMIC DNA]</scope>
    <source>
        <strain evidence="9 10">2789STDY5608891</strain>
    </source>
</reference>
<name>A0A173TLU2_EUBRA</name>
<dbReference type="CDD" id="cd06261">
    <property type="entry name" value="TM_PBP2"/>
    <property type="match status" value="1"/>
</dbReference>
<comment type="similarity">
    <text evidence="7">Belongs to the binding-protein-dependent transport system permease family.</text>
</comment>